<organism evidence="5">
    <name type="scientific">Ananas comosus</name>
    <name type="common">Pineapple</name>
    <name type="synonym">Ananas ananas</name>
    <dbReference type="NCBI Taxonomy" id="4615"/>
    <lineage>
        <taxon>Eukaryota</taxon>
        <taxon>Viridiplantae</taxon>
        <taxon>Streptophyta</taxon>
        <taxon>Embryophyta</taxon>
        <taxon>Tracheophyta</taxon>
        <taxon>Spermatophyta</taxon>
        <taxon>Magnoliopsida</taxon>
        <taxon>Liliopsida</taxon>
        <taxon>Poales</taxon>
        <taxon>Bromeliaceae</taxon>
        <taxon>Bromelioideae</taxon>
        <taxon>Ananas</taxon>
    </lineage>
</organism>
<feature type="compositionally biased region" description="Polar residues" evidence="2">
    <location>
        <begin position="309"/>
        <end position="337"/>
    </location>
</feature>
<feature type="compositionally biased region" description="Basic and acidic residues" evidence="2">
    <location>
        <begin position="354"/>
        <end position="367"/>
    </location>
</feature>
<feature type="region of interest" description="Disordered" evidence="2">
    <location>
        <begin position="1"/>
        <end position="61"/>
    </location>
</feature>
<accession>A0A6P5GNX7</accession>
<dbReference type="GeneID" id="109725530"/>
<feature type="region of interest" description="Disordered" evidence="2">
    <location>
        <begin position="742"/>
        <end position="762"/>
    </location>
</feature>
<feature type="compositionally biased region" description="Polar residues" evidence="2">
    <location>
        <begin position="48"/>
        <end position="61"/>
    </location>
</feature>
<dbReference type="PANTHER" id="PTHR31115">
    <property type="entry name" value="OS05G0107300 PROTEIN"/>
    <property type="match status" value="1"/>
</dbReference>
<feature type="compositionally biased region" description="Polar residues" evidence="2">
    <location>
        <begin position="744"/>
        <end position="757"/>
    </location>
</feature>
<evidence type="ECO:0000256" key="2">
    <source>
        <dbReference type="SAM" id="MobiDB-lite"/>
    </source>
</evidence>
<feature type="coiled-coil region" evidence="1">
    <location>
        <begin position="948"/>
        <end position="975"/>
    </location>
</feature>
<feature type="region of interest" description="Disordered" evidence="2">
    <location>
        <begin position="271"/>
        <end position="367"/>
    </location>
</feature>
<feature type="region of interest" description="Disordered" evidence="2">
    <location>
        <begin position="584"/>
        <end position="672"/>
    </location>
</feature>
<dbReference type="RefSeq" id="XP_020110335.1">
    <property type="nucleotide sequence ID" value="XM_020254746.1"/>
</dbReference>
<gene>
    <name evidence="4 5" type="primary">LOC109725530</name>
</gene>
<reference evidence="3" key="1">
    <citation type="journal article" date="2015" name="Nat. Genet.">
        <title>The pineapple genome and the evolution of CAM photosynthesis.</title>
        <authorList>
            <person name="Ming R."/>
            <person name="VanBuren R."/>
            <person name="Wai C.M."/>
            <person name="Tang H."/>
            <person name="Schatz M.C."/>
            <person name="Bowers J.E."/>
            <person name="Lyons E."/>
            <person name="Wang M.L."/>
            <person name="Chen J."/>
            <person name="Biggers E."/>
            <person name="Zhang J."/>
            <person name="Huang L."/>
            <person name="Zhang L."/>
            <person name="Miao W."/>
            <person name="Zhang J."/>
            <person name="Ye Z."/>
            <person name="Miao C."/>
            <person name="Lin Z."/>
            <person name="Wang H."/>
            <person name="Zhou H."/>
            <person name="Yim W.C."/>
            <person name="Priest H.D."/>
            <person name="Zheng C."/>
            <person name="Woodhouse M."/>
            <person name="Edger P.P."/>
            <person name="Guyot R."/>
            <person name="Guo H.B."/>
            <person name="Guo H."/>
            <person name="Zheng G."/>
            <person name="Singh R."/>
            <person name="Sharma A."/>
            <person name="Min X."/>
            <person name="Zheng Y."/>
            <person name="Lee H."/>
            <person name="Gurtowski J."/>
            <person name="Sedlazeck F.J."/>
            <person name="Harkess A."/>
            <person name="McKain M.R."/>
            <person name="Liao Z."/>
            <person name="Fang J."/>
            <person name="Liu J."/>
            <person name="Zhang X."/>
            <person name="Zhang Q."/>
            <person name="Hu W."/>
            <person name="Qin Y."/>
            <person name="Wang K."/>
            <person name="Chen L.Y."/>
            <person name="Shirley N."/>
            <person name="Lin Y.R."/>
            <person name="Liu L.Y."/>
            <person name="Hernandez A.G."/>
            <person name="Wright C.L."/>
            <person name="Bulone V."/>
            <person name="Tuskan G.A."/>
            <person name="Heath K."/>
            <person name="Zee F."/>
            <person name="Moore P.H."/>
            <person name="Sunkar R."/>
            <person name="Leebens-Mack J.H."/>
            <person name="Mockler T."/>
            <person name="Bennetzen J.L."/>
            <person name="Freeling M."/>
            <person name="Sankoff D."/>
            <person name="Paterson A.H."/>
            <person name="Zhu X."/>
            <person name="Yang X."/>
            <person name="Smith J.A."/>
            <person name="Cushman J.C."/>
            <person name="Paull R.E."/>
            <person name="Yu Q."/>
        </authorList>
    </citation>
    <scope>NUCLEOTIDE SEQUENCE [LARGE SCALE GENOMIC DNA]</scope>
    <source>
        <strain evidence="3">cv. F153</strain>
    </source>
</reference>
<evidence type="ECO:0000256" key="1">
    <source>
        <dbReference type="SAM" id="Coils"/>
    </source>
</evidence>
<dbReference type="PANTHER" id="PTHR31115:SF2">
    <property type="entry name" value="OS05G0107300 PROTEIN"/>
    <property type="match status" value="1"/>
</dbReference>
<dbReference type="Proteomes" id="UP000515123">
    <property type="component" value="Linkage group 20"/>
</dbReference>
<name>A0A6P5GNX7_ANACO</name>
<feature type="region of interest" description="Disordered" evidence="2">
    <location>
        <begin position="379"/>
        <end position="412"/>
    </location>
</feature>
<reference evidence="4 5" key="2">
    <citation type="submission" date="2025-04" db="UniProtKB">
        <authorList>
            <consortium name="RefSeq"/>
        </authorList>
    </citation>
    <scope>IDENTIFICATION</scope>
    <source>
        <tissue evidence="4 5">Leaf</tissue>
    </source>
</reference>
<feature type="compositionally biased region" description="Basic and acidic residues" evidence="2">
    <location>
        <begin position="1134"/>
        <end position="1143"/>
    </location>
</feature>
<keyword evidence="1" id="KW-0175">Coiled coil</keyword>
<protein>
    <submittedName>
        <fullName evidence="4 5">Uncharacterized protein LOC109725530 isoform X1</fullName>
    </submittedName>
</protein>
<feature type="compositionally biased region" description="Polar residues" evidence="2">
    <location>
        <begin position="656"/>
        <end position="666"/>
    </location>
</feature>
<dbReference type="RefSeq" id="XP_020110336.1">
    <property type="nucleotide sequence ID" value="XM_020254747.1"/>
</dbReference>
<keyword evidence="3" id="KW-1185">Reference proteome</keyword>
<feature type="region of interest" description="Disordered" evidence="2">
    <location>
        <begin position="498"/>
        <end position="536"/>
    </location>
</feature>
<evidence type="ECO:0000313" key="5">
    <source>
        <dbReference type="RefSeq" id="XP_020110336.1"/>
    </source>
</evidence>
<feature type="region of interest" description="Disordered" evidence="2">
    <location>
        <begin position="1122"/>
        <end position="1181"/>
    </location>
</feature>
<dbReference type="AlphaFoldDB" id="A0A6P5GNX7"/>
<feature type="compositionally biased region" description="Polar residues" evidence="2">
    <location>
        <begin position="10"/>
        <end position="23"/>
    </location>
</feature>
<evidence type="ECO:0000313" key="4">
    <source>
        <dbReference type="RefSeq" id="XP_020110335.1"/>
    </source>
</evidence>
<evidence type="ECO:0000313" key="3">
    <source>
        <dbReference type="Proteomes" id="UP000515123"/>
    </source>
</evidence>
<sequence length="1262" mass="137920">MAGSGRAELASNNPDGSAFTYPNGQRGVYSGSNLDRSGSFREGSESRVQVSGAGTSRNSASAVEIPPVSQYLSLEPLSTGEQKYPRSVELRRVLGVIVEEHSFGSVQSKPLPLIAFEDVKRFKTSIEGSSTRAKERIKFLHESMQKLDKYRNLVSRKRQKSDLSAEKFGSSNLLKMGTQTSQNPTESLSLRLEDRAKNVAPNKRFRSSVAEVRPEGRGPVSIRQSTVVDKEKVLLFDKDNKTMLRTCNGGPVVSEDKLRVLSPGGEVLDKKMRRKRSVGTMVNRSSDADREVKQAVQHRSNNDIRPRSSDNLSFRPGSSSGVIGSTKMDGSSQQSGAASRVMPKNDVDNGPASNERRERVTGLDKERLLAKGNKQNICEDAQVGSQSPLTKGKASRAPRTGPTIIGNSSSTFPRSFGGIDGWDQSVPAPNKIQPLPGMPHHKRPVSSGPSSPPVTQWVRQRQHKISRQRRANIVPPLPNFDEAPTTFSEGFVPPDVGTRSASMEPSGHLPTRGIAGSSQQLKLKTDSVSPPLGLSESEESVAVENKFKDKVIVDHGDIEEGPASVLKVTTSIVPTKKSKVNLKEEIGDGVRRQGRSGRGSMQSKACLPLSKEKLETVDNTKPLKSGRLGSDKIESRVGRPPSKKASDRKAGARPAQTIQSGSSDLTGESDDDREELLAAANAARKASSDACSSSFWRTMEPIFTRVTSKDTDFVMTQMEFVEELDRSMFDVLDADHRVMDDHPFQSSPRSSGQNKMNASGKVGKDQWLEKIVPLSQRLLSALITEDENELFDCNSEEDDGFEQFSSDYSPYASNSHVGNEHGAHDMKSDFGLDFRNPNSHSMGNVLPNVFTTSSNFRSSNIHTLGTGDDLLQAQSNVSVPSENGPLSEYGPTISTQLNTSPQNSLFEHMSLNDRILLELQSIGLHQETAPELDQGELGEIDKVISELKMRLCQQVKQNKNQLLKLEKALQEAKVVDDRTLEQLAMNKLVEAAYRKLLGGRGSSSHKAGMSKVSKQLALAFAKRTVARCHKFEEMGRSCFSEPPFRDLILNPPTTDPKYFEAATELHGVGQKLDGALLDQHQGLTHNPEQTSIKNDPTQIRGKKREALLDDVVMASASRAASTIINTPSSGPKWKKSDQNKDSKSSTAKAGRPSLSSGRGERKTKMKQKQKLSQISASSEAKVVDQEVDTQNSANIVVRDQSKEIDVGIFTESIDVLDVPDGLGGQGLDIGSWLNVDDDALQDNELVCLEIPMDDLSELKLNF</sequence>
<proteinExistence type="predicted"/>
<dbReference type="OrthoDB" id="1915143at2759"/>